<protein>
    <submittedName>
        <fullName evidence="2">Uncharacterized protein</fullName>
    </submittedName>
</protein>
<feature type="transmembrane region" description="Helical" evidence="1">
    <location>
        <begin position="94"/>
        <end position="111"/>
    </location>
</feature>
<keyword evidence="1" id="KW-1133">Transmembrane helix</keyword>
<name>A0A098S3Q7_9BACT</name>
<dbReference type="AlphaFoldDB" id="A0A098S3Q7"/>
<keyword evidence="3" id="KW-1185">Reference proteome</keyword>
<dbReference type="RefSeq" id="WP_044223624.1">
    <property type="nucleotide sequence ID" value="NZ_JBKAGJ010000008.1"/>
</dbReference>
<evidence type="ECO:0000313" key="3">
    <source>
        <dbReference type="Proteomes" id="UP000029736"/>
    </source>
</evidence>
<feature type="transmembrane region" description="Helical" evidence="1">
    <location>
        <begin position="70"/>
        <end position="88"/>
    </location>
</feature>
<dbReference type="EMBL" id="JPOS01000039">
    <property type="protein sequence ID" value="KGE86994.1"/>
    <property type="molecule type" value="Genomic_DNA"/>
</dbReference>
<evidence type="ECO:0000313" key="2">
    <source>
        <dbReference type="EMBL" id="KGE86994.1"/>
    </source>
</evidence>
<feature type="transmembrane region" description="Helical" evidence="1">
    <location>
        <begin position="12"/>
        <end position="33"/>
    </location>
</feature>
<dbReference type="Proteomes" id="UP000029736">
    <property type="component" value="Unassembled WGS sequence"/>
</dbReference>
<keyword evidence="1" id="KW-0472">Membrane</keyword>
<keyword evidence="1" id="KW-0812">Transmembrane</keyword>
<evidence type="ECO:0000256" key="1">
    <source>
        <dbReference type="SAM" id="Phobius"/>
    </source>
</evidence>
<sequence length="117" mass="13415">MGFINYLMELPLLTQAGIAVSIILELLLLYQAIRMYSVARRYRYAMLNQPYPEPARAVWAQHLYSRLGKAVYAVLGFPLSFLFGHRNFDRFQLAALYAFIGLASLAVYFFIQLNVIG</sequence>
<organism evidence="2 3">
    <name type="scientific">Phaeodactylibacter xiamenensis</name>
    <dbReference type="NCBI Taxonomy" id="1524460"/>
    <lineage>
        <taxon>Bacteria</taxon>
        <taxon>Pseudomonadati</taxon>
        <taxon>Bacteroidota</taxon>
        <taxon>Saprospiria</taxon>
        <taxon>Saprospirales</taxon>
        <taxon>Haliscomenobacteraceae</taxon>
        <taxon>Phaeodactylibacter</taxon>
    </lineage>
</organism>
<proteinExistence type="predicted"/>
<reference evidence="2 3" key="1">
    <citation type="journal article" date="2014" name="Int. J. Syst. Evol. Microbiol.">
        <title>Phaeodactylibacter xiamenensis gen. nov., sp. nov., a member of the family Saprospiraceae isolated from the marine alga Phaeodactylum tricornutum.</title>
        <authorList>
            <person name="Chen Z.Jr."/>
            <person name="Lei X."/>
            <person name="Lai Q."/>
            <person name="Li Y."/>
            <person name="Zhang B."/>
            <person name="Zhang J."/>
            <person name="Zhang H."/>
            <person name="Yang L."/>
            <person name="Zheng W."/>
            <person name="Tian Y."/>
            <person name="Yu Z."/>
            <person name="Xu H.Jr."/>
            <person name="Zheng T."/>
        </authorList>
    </citation>
    <scope>NUCLEOTIDE SEQUENCE [LARGE SCALE GENOMIC DNA]</scope>
    <source>
        <strain evidence="2 3">KD52</strain>
    </source>
</reference>
<dbReference type="STRING" id="1524460.IX84_18345"/>
<gene>
    <name evidence="2" type="ORF">IX84_18345</name>
</gene>
<comment type="caution">
    <text evidence="2">The sequence shown here is derived from an EMBL/GenBank/DDBJ whole genome shotgun (WGS) entry which is preliminary data.</text>
</comment>
<accession>A0A098S3Q7</accession>